<protein>
    <submittedName>
        <fullName evidence="1">Uncharacterized protein</fullName>
    </submittedName>
</protein>
<dbReference type="EMBL" id="BARV01035413">
    <property type="protein sequence ID" value="GAI56881.1"/>
    <property type="molecule type" value="Genomic_DNA"/>
</dbReference>
<name>X1QQ10_9ZZZZ</name>
<comment type="caution">
    <text evidence="1">The sequence shown here is derived from an EMBL/GenBank/DDBJ whole genome shotgun (WGS) entry which is preliminary data.</text>
</comment>
<reference evidence="1" key="1">
    <citation type="journal article" date="2014" name="Front. Microbiol.">
        <title>High frequency of phylogenetically diverse reductive dehalogenase-homologous genes in deep subseafloor sedimentary metagenomes.</title>
        <authorList>
            <person name="Kawai M."/>
            <person name="Futagami T."/>
            <person name="Toyoda A."/>
            <person name="Takaki Y."/>
            <person name="Nishi S."/>
            <person name="Hori S."/>
            <person name="Arai W."/>
            <person name="Tsubouchi T."/>
            <person name="Morono Y."/>
            <person name="Uchiyama I."/>
            <person name="Ito T."/>
            <person name="Fujiyama A."/>
            <person name="Inagaki F."/>
            <person name="Takami H."/>
        </authorList>
    </citation>
    <scope>NUCLEOTIDE SEQUENCE</scope>
    <source>
        <strain evidence="1">Expedition CK06-06</strain>
    </source>
</reference>
<gene>
    <name evidence="1" type="ORF">S06H3_55268</name>
</gene>
<dbReference type="AlphaFoldDB" id="X1QQ10"/>
<proteinExistence type="predicted"/>
<evidence type="ECO:0000313" key="1">
    <source>
        <dbReference type="EMBL" id="GAI56881.1"/>
    </source>
</evidence>
<accession>X1QQ10</accession>
<sequence>MSAEDYDTGWFRITEPLDGVVTARQEAAIRAYAREEGFETLRGYHMRLRMLGWDYYDVLRVVSP</sequence>
<organism evidence="1">
    <name type="scientific">marine sediment metagenome</name>
    <dbReference type="NCBI Taxonomy" id="412755"/>
    <lineage>
        <taxon>unclassified sequences</taxon>
        <taxon>metagenomes</taxon>
        <taxon>ecological metagenomes</taxon>
    </lineage>
</organism>